<name>A0A0R3PF81_ANGCS</name>
<proteinExistence type="predicted"/>
<reference evidence="3" key="1">
    <citation type="submission" date="2017-02" db="UniProtKB">
        <authorList>
            <consortium name="WormBaseParasite"/>
        </authorList>
    </citation>
    <scope>IDENTIFICATION</scope>
</reference>
<dbReference type="EMBL" id="UYYA01000641">
    <property type="protein sequence ID" value="VDM54395.1"/>
    <property type="molecule type" value="Genomic_DNA"/>
</dbReference>
<dbReference type="WBParaSite" id="ACOC_0000280901-mRNA-1">
    <property type="protein sequence ID" value="ACOC_0000280901-mRNA-1"/>
    <property type="gene ID" value="ACOC_0000280901"/>
</dbReference>
<evidence type="ECO:0000313" key="1">
    <source>
        <dbReference type="EMBL" id="VDM54395.1"/>
    </source>
</evidence>
<organism evidence="3">
    <name type="scientific">Angiostrongylus costaricensis</name>
    <name type="common">Nematode worm</name>
    <dbReference type="NCBI Taxonomy" id="334426"/>
    <lineage>
        <taxon>Eukaryota</taxon>
        <taxon>Metazoa</taxon>
        <taxon>Ecdysozoa</taxon>
        <taxon>Nematoda</taxon>
        <taxon>Chromadorea</taxon>
        <taxon>Rhabditida</taxon>
        <taxon>Rhabditina</taxon>
        <taxon>Rhabditomorpha</taxon>
        <taxon>Strongyloidea</taxon>
        <taxon>Metastrongylidae</taxon>
        <taxon>Angiostrongylus</taxon>
    </lineage>
</organism>
<keyword evidence="2" id="KW-1185">Reference proteome</keyword>
<dbReference type="AlphaFoldDB" id="A0A0R3PF81"/>
<reference evidence="1 2" key="2">
    <citation type="submission" date="2018-11" db="EMBL/GenBank/DDBJ databases">
        <authorList>
            <consortium name="Pathogen Informatics"/>
        </authorList>
    </citation>
    <scope>NUCLEOTIDE SEQUENCE [LARGE SCALE GENOMIC DNA]</scope>
    <source>
        <strain evidence="1 2">Costa Rica</strain>
    </source>
</reference>
<dbReference type="OrthoDB" id="5864970at2759"/>
<sequence>MGDKRPVQIVFNGNLSIASSPSSVQMLCKNGQWYDNQTGIAVVSVSCIYESPCTLYCSFPETYQEGKVKWELELK</sequence>
<gene>
    <name evidence="1" type="ORF">ACOC_LOCUS2810</name>
</gene>
<evidence type="ECO:0000313" key="2">
    <source>
        <dbReference type="Proteomes" id="UP000267027"/>
    </source>
</evidence>
<protein>
    <submittedName>
        <fullName evidence="3">Sushi domain-containing protein</fullName>
    </submittedName>
</protein>
<dbReference type="Proteomes" id="UP000267027">
    <property type="component" value="Unassembled WGS sequence"/>
</dbReference>
<accession>A0A0R3PF81</accession>
<evidence type="ECO:0000313" key="3">
    <source>
        <dbReference type="WBParaSite" id="ACOC_0000280901-mRNA-1"/>
    </source>
</evidence>